<gene>
    <name evidence="1" type="ORF">SAMN06296036_110113</name>
</gene>
<dbReference type="AlphaFoldDB" id="A0A1Y6BX59"/>
<reference evidence="2" key="1">
    <citation type="submission" date="2017-04" db="EMBL/GenBank/DDBJ databases">
        <authorList>
            <person name="Varghese N."/>
            <person name="Submissions S."/>
        </authorList>
    </citation>
    <scope>NUCLEOTIDE SEQUENCE [LARGE SCALE GENOMIC DNA]</scope>
    <source>
        <strain evidence="2">RKEM611</strain>
    </source>
</reference>
<keyword evidence="2" id="KW-1185">Reference proteome</keyword>
<dbReference type="EMBL" id="FWZT01000010">
    <property type="protein sequence ID" value="SMF33950.1"/>
    <property type="molecule type" value="Genomic_DNA"/>
</dbReference>
<dbReference type="Proteomes" id="UP000192907">
    <property type="component" value="Unassembled WGS sequence"/>
</dbReference>
<dbReference type="RefSeq" id="WP_132320856.1">
    <property type="nucleotide sequence ID" value="NZ_FWZT01000010.1"/>
</dbReference>
<dbReference type="InterPro" id="IPR019660">
    <property type="entry name" value="Put_sensory_transdc_reg_YbjN"/>
</dbReference>
<evidence type="ECO:0000313" key="1">
    <source>
        <dbReference type="EMBL" id="SMF33950.1"/>
    </source>
</evidence>
<dbReference type="Pfam" id="PF10722">
    <property type="entry name" value="YbjN"/>
    <property type="match status" value="1"/>
</dbReference>
<evidence type="ECO:0000313" key="2">
    <source>
        <dbReference type="Proteomes" id="UP000192907"/>
    </source>
</evidence>
<dbReference type="Gene3D" id="3.30.1460.10">
    <property type="match status" value="1"/>
</dbReference>
<proteinExistence type="predicted"/>
<name>A0A1Y6BX59_9BACT</name>
<organism evidence="1 2">
    <name type="scientific">Pseudobacteriovorax antillogorgiicola</name>
    <dbReference type="NCBI Taxonomy" id="1513793"/>
    <lineage>
        <taxon>Bacteria</taxon>
        <taxon>Pseudomonadati</taxon>
        <taxon>Bdellovibrionota</taxon>
        <taxon>Oligoflexia</taxon>
        <taxon>Oligoflexales</taxon>
        <taxon>Pseudobacteriovoracaceae</taxon>
        <taxon>Pseudobacteriovorax</taxon>
    </lineage>
</organism>
<sequence>MSLPICSALEDFLVRYGWDYVKKSEQKLITGWQGEHRSYPLLIEISDTWVSFKIQPLLKLNIDWDTWPEIASHMLEMNDATSMAKLSVDSDGQIVLGLDIFSNGLSYESFSDVIGVIGYYAESIYDDLLSILDHVGYRYCESLNILT</sequence>
<accession>A0A1Y6BX59</accession>
<protein>
    <submittedName>
        <fullName evidence="1">Putative sensory transduction regulator</fullName>
    </submittedName>
</protein>
<dbReference type="STRING" id="1513793.SAMN06296036_110113"/>
<dbReference type="OrthoDB" id="5519433at2"/>